<feature type="region of interest" description="Disordered" evidence="12">
    <location>
        <begin position="1"/>
        <end position="36"/>
    </location>
</feature>
<comment type="catalytic activity">
    <reaction evidence="10">
        <text>N-terminal L-seryl-[histone H2A] + acetyl-CoA = N-terminal N(alpha)-acetyl-L-seryl-[histone H2A] + CoA + H(+)</text>
        <dbReference type="Rhea" id="RHEA:50600"/>
        <dbReference type="Rhea" id="RHEA-COMP:12742"/>
        <dbReference type="Rhea" id="RHEA-COMP:12744"/>
        <dbReference type="ChEBI" id="CHEBI:15378"/>
        <dbReference type="ChEBI" id="CHEBI:57287"/>
        <dbReference type="ChEBI" id="CHEBI:57288"/>
        <dbReference type="ChEBI" id="CHEBI:64738"/>
        <dbReference type="ChEBI" id="CHEBI:83690"/>
        <dbReference type="EC" id="2.3.1.257"/>
    </reaction>
</comment>
<evidence type="ECO:0000256" key="9">
    <source>
        <dbReference type="ARBA" id="ARBA00023315"/>
    </source>
</evidence>
<evidence type="ECO:0000313" key="15">
    <source>
        <dbReference type="Proteomes" id="UP000326532"/>
    </source>
</evidence>
<comment type="similarity">
    <text evidence="3">Belongs to the acetyltransferase family. NAA40 subfamily.</text>
</comment>
<dbReference type="InterPro" id="IPR039949">
    <property type="entry name" value="NAA40"/>
</dbReference>
<keyword evidence="7 14" id="KW-0808">Transferase</keyword>
<dbReference type="PROSITE" id="PS51186">
    <property type="entry name" value="GNAT"/>
    <property type="match status" value="1"/>
</dbReference>
<evidence type="ECO:0000259" key="13">
    <source>
        <dbReference type="PROSITE" id="PS51186"/>
    </source>
</evidence>
<dbReference type="AlphaFoldDB" id="A0A5N6DE22"/>
<dbReference type="OMA" id="KEVVYCY"/>
<dbReference type="Pfam" id="PF00583">
    <property type="entry name" value="Acetyltransf_1"/>
    <property type="match status" value="1"/>
</dbReference>
<dbReference type="Gene3D" id="3.40.630.30">
    <property type="match status" value="1"/>
</dbReference>
<dbReference type="EMBL" id="ML734994">
    <property type="protein sequence ID" value="KAB8203187.1"/>
    <property type="molecule type" value="Genomic_DNA"/>
</dbReference>
<dbReference type="PANTHER" id="PTHR20531:SF1">
    <property type="entry name" value="N-ALPHA-ACETYLTRANSFERASE 40"/>
    <property type="match status" value="1"/>
</dbReference>
<dbReference type="Proteomes" id="UP000326532">
    <property type="component" value="Unassembled WGS sequence"/>
</dbReference>
<evidence type="ECO:0000256" key="11">
    <source>
        <dbReference type="ARBA" id="ARBA00049524"/>
    </source>
</evidence>
<keyword evidence="8" id="KW-0539">Nucleus</keyword>
<evidence type="ECO:0000256" key="12">
    <source>
        <dbReference type="SAM" id="MobiDB-lite"/>
    </source>
</evidence>
<feature type="domain" description="N-acetyltransferase" evidence="13">
    <location>
        <begin position="86"/>
        <end position="259"/>
    </location>
</feature>
<keyword evidence="15" id="KW-1185">Reference proteome</keyword>
<evidence type="ECO:0000313" key="14">
    <source>
        <dbReference type="EMBL" id="KAB8203187.1"/>
    </source>
</evidence>
<dbReference type="GO" id="GO:1990189">
    <property type="term" value="F:protein N-terminal-serine acetyltransferase activity"/>
    <property type="evidence" value="ECO:0007669"/>
    <property type="project" value="UniProtKB-EC"/>
</dbReference>
<dbReference type="PANTHER" id="PTHR20531">
    <property type="entry name" value="N-ALPHA-ACETYLTRANSFERASE 40"/>
    <property type="match status" value="1"/>
</dbReference>
<dbReference type="EC" id="2.3.1.257" evidence="4"/>
<proteinExistence type="inferred from homology"/>
<reference evidence="14 15" key="1">
    <citation type="submission" date="2019-04" db="EMBL/GenBank/DDBJ databases">
        <title>Fungal friends and foes A comparative genomics study of 23 Aspergillus species from section Flavi.</title>
        <authorList>
            <consortium name="DOE Joint Genome Institute"/>
            <person name="Kjaerbolling I."/>
            <person name="Vesth T.C."/>
            <person name="Frisvad J.C."/>
            <person name="Nybo J.L."/>
            <person name="Theobald S."/>
            <person name="Kildgaard S."/>
            <person name="Petersen T.I."/>
            <person name="Kuo A."/>
            <person name="Sato A."/>
            <person name="Lyhne E.K."/>
            <person name="Kogle M.E."/>
            <person name="Wiebenga A."/>
            <person name="Kun R.S."/>
            <person name="Lubbers R.J."/>
            <person name="Makela M.R."/>
            <person name="Barry K."/>
            <person name="Chovatia M."/>
            <person name="Clum A."/>
            <person name="Daum C."/>
            <person name="Haridas S."/>
            <person name="He G."/>
            <person name="LaButti K."/>
            <person name="Lipzen A."/>
            <person name="Mondo S."/>
            <person name="Pangilinan J."/>
            <person name="Riley R."/>
            <person name="Salamov A."/>
            <person name="Simmons B.A."/>
            <person name="Magnuson J.K."/>
            <person name="Henrissat B."/>
            <person name="Mortensen U.H."/>
            <person name="Larsen T.O."/>
            <person name="De vries R.P."/>
            <person name="Grigoriev I.V."/>
            <person name="Machida M."/>
            <person name="Baker S.E."/>
            <person name="Andersen M.R."/>
        </authorList>
    </citation>
    <scope>NUCLEOTIDE SEQUENCE [LARGE SCALE GENOMIC DNA]</scope>
    <source>
        <strain evidence="14 15">CBS 117618</strain>
    </source>
</reference>
<evidence type="ECO:0000256" key="5">
    <source>
        <dbReference type="ARBA" id="ARBA00015043"/>
    </source>
</evidence>
<sequence length="272" mass="30933">MSSSGKDRVTKNKSARREETRRKIEQLSKKLGKDGKKRLPLVERTNKLSLSEFMKLYVSAEDLEYRGSPAKNTTVSESKQELHYSLDIYTAASIPDADFQACFKLIEETSADAYKGSGWGWSPKKKTKEMRLPDMRYLILRRGPKTTPENTDSAEGGIASPTGQFLGFTSFMVTYEDGKEVVYCYEIHLSSAAQGLGLGSQLMMRLVNIGRRIGLEKVMLTVFRSNDKAVRFYYKLGFTEDEYSPPPRILRNGMVKEPDYMILSKSLRSNRR</sequence>
<dbReference type="GO" id="GO:0010485">
    <property type="term" value="F:histone H4 acetyltransferase activity"/>
    <property type="evidence" value="ECO:0007669"/>
    <property type="project" value="InterPro"/>
</dbReference>
<accession>A0A5N6DE22</accession>
<keyword evidence="9 14" id="KW-0012">Acyltransferase</keyword>
<gene>
    <name evidence="14" type="ORF">BDV34DRAFT_227606</name>
</gene>
<evidence type="ECO:0000256" key="10">
    <source>
        <dbReference type="ARBA" id="ARBA00047821"/>
    </source>
</evidence>
<name>A0A5N6DE22_ASPPA</name>
<evidence type="ECO:0000256" key="8">
    <source>
        <dbReference type="ARBA" id="ARBA00023242"/>
    </source>
</evidence>
<dbReference type="SUPFAM" id="SSF55729">
    <property type="entry name" value="Acyl-CoA N-acyltransferases (Nat)"/>
    <property type="match status" value="1"/>
</dbReference>
<evidence type="ECO:0000256" key="1">
    <source>
        <dbReference type="ARBA" id="ARBA00004123"/>
    </source>
</evidence>
<keyword evidence="6" id="KW-0963">Cytoplasm</keyword>
<feature type="compositionally biased region" description="Basic and acidic residues" evidence="12">
    <location>
        <begin position="1"/>
        <end position="34"/>
    </location>
</feature>
<protein>
    <recommendedName>
        <fullName evidence="5">N-alpha-acetyltransferase 40</fullName>
        <ecNumber evidence="4">2.3.1.257</ecNumber>
    </recommendedName>
</protein>
<dbReference type="CDD" id="cd04301">
    <property type="entry name" value="NAT_SF"/>
    <property type="match status" value="1"/>
</dbReference>
<evidence type="ECO:0000256" key="6">
    <source>
        <dbReference type="ARBA" id="ARBA00022490"/>
    </source>
</evidence>
<organism evidence="14 15">
    <name type="scientific">Aspergillus parasiticus</name>
    <dbReference type="NCBI Taxonomy" id="5067"/>
    <lineage>
        <taxon>Eukaryota</taxon>
        <taxon>Fungi</taxon>
        <taxon>Dikarya</taxon>
        <taxon>Ascomycota</taxon>
        <taxon>Pezizomycotina</taxon>
        <taxon>Eurotiomycetes</taxon>
        <taxon>Eurotiomycetidae</taxon>
        <taxon>Eurotiales</taxon>
        <taxon>Aspergillaceae</taxon>
        <taxon>Aspergillus</taxon>
        <taxon>Aspergillus subgen. Circumdati</taxon>
    </lineage>
</organism>
<dbReference type="GO" id="GO:0005737">
    <property type="term" value="C:cytoplasm"/>
    <property type="evidence" value="ECO:0007669"/>
    <property type="project" value="UniProtKB-SubCell"/>
</dbReference>
<evidence type="ECO:0000256" key="7">
    <source>
        <dbReference type="ARBA" id="ARBA00022679"/>
    </source>
</evidence>
<dbReference type="GO" id="GO:0043998">
    <property type="term" value="F:histone H2A acetyltransferase activity"/>
    <property type="evidence" value="ECO:0007669"/>
    <property type="project" value="InterPro"/>
</dbReference>
<evidence type="ECO:0000256" key="3">
    <source>
        <dbReference type="ARBA" id="ARBA00008870"/>
    </source>
</evidence>
<dbReference type="GO" id="GO:0005634">
    <property type="term" value="C:nucleus"/>
    <property type="evidence" value="ECO:0007669"/>
    <property type="project" value="UniProtKB-SubCell"/>
</dbReference>
<comment type="subcellular location">
    <subcellularLocation>
        <location evidence="2">Cytoplasm</location>
    </subcellularLocation>
    <subcellularLocation>
        <location evidence="1">Nucleus</location>
    </subcellularLocation>
</comment>
<comment type="catalytic activity">
    <reaction evidence="11">
        <text>N-terminal L-seryl-[histone H4] + acetyl-CoA = N-terminal N(alpha)-acetyl-L-seryl-[histone H4] + CoA + H(+)</text>
        <dbReference type="Rhea" id="RHEA:50596"/>
        <dbReference type="Rhea" id="RHEA-COMP:12740"/>
        <dbReference type="Rhea" id="RHEA-COMP:12743"/>
        <dbReference type="ChEBI" id="CHEBI:15378"/>
        <dbReference type="ChEBI" id="CHEBI:57287"/>
        <dbReference type="ChEBI" id="CHEBI:57288"/>
        <dbReference type="ChEBI" id="CHEBI:64738"/>
        <dbReference type="ChEBI" id="CHEBI:83690"/>
        <dbReference type="EC" id="2.3.1.257"/>
    </reaction>
</comment>
<evidence type="ECO:0000256" key="4">
    <source>
        <dbReference type="ARBA" id="ARBA00012950"/>
    </source>
</evidence>
<evidence type="ECO:0000256" key="2">
    <source>
        <dbReference type="ARBA" id="ARBA00004496"/>
    </source>
</evidence>
<dbReference type="VEuPathDB" id="FungiDB:BDV34DRAFT_227606"/>
<dbReference type="InterPro" id="IPR016181">
    <property type="entry name" value="Acyl_CoA_acyltransferase"/>
</dbReference>
<dbReference type="InterPro" id="IPR000182">
    <property type="entry name" value="GNAT_dom"/>
</dbReference>